<sequence length="50" mass="5463">VGPQAIYVVDGEFQRDDCDEPVATGSDISDAASWETVNNDEMEVLEDSNE</sequence>
<dbReference type="EMBL" id="LXQA010138152">
    <property type="protein sequence ID" value="MCI23843.1"/>
    <property type="molecule type" value="Genomic_DNA"/>
</dbReference>
<feature type="non-terminal residue" evidence="2">
    <location>
        <position position="50"/>
    </location>
</feature>
<proteinExistence type="predicted"/>
<feature type="compositionally biased region" description="Acidic residues" evidence="1">
    <location>
        <begin position="38"/>
        <end position="50"/>
    </location>
</feature>
<protein>
    <submittedName>
        <fullName evidence="2">Putative ubiquitin-conjugating enzyme E2 23-like</fullName>
    </submittedName>
</protein>
<feature type="non-terminal residue" evidence="2">
    <location>
        <position position="1"/>
    </location>
</feature>
<evidence type="ECO:0000313" key="3">
    <source>
        <dbReference type="Proteomes" id="UP000265520"/>
    </source>
</evidence>
<keyword evidence="3" id="KW-1185">Reference proteome</keyword>
<comment type="caution">
    <text evidence="2">The sequence shown here is derived from an EMBL/GenBank/DDBJ whole genome shotgun (WGS) entry which is preliminary data.</text>
</comment>
<name>A0A392QHH3_9FABA</name>
<dbReference type="Proteomes" id="UP000265520">
    <property type="component" value="Unassembled WGS sequence"/>
</dbReference>
<reference evidence="2 3" key="1">
    <citation type="journal article" date="2018" name="Front. Plant Sci.">
        <title>Red Clover (Trifolium pratense) and Zigzag Clover (T. medium) - A Picture of Genomic Similarities and Differences.</title>
        <authorList>
            <person name="Dluhosova J."/>
            <person name="Istvanek J."/>
            <person name="Nedelnik J."/>
            <person name="Repkova J."/>
        </authorList>
    </citation>
    <scope>NUCLEOTIDE SEQUENCE [LARGE SCALE GENOMIC DNA]</scope>
    <source>
        <strain evidence="3">cv. 10/8</strain>
        <tissue evidence="2">Leaf</tissue>
    </source>
</reference>
<accession>A0A392QHH3</accession>
<feature type="region of interest" description="Disordered" evidence="1">
    <location>
        <begin position="17"/>
        <end position="50"/>
    </location>
</feature>
<evidence type="ECO:0000256" key="1">
    <source>
        <dbReference type="SAM" id="MobiDB-lite"/>
    </source>
</evidence>
<dbReference type="AlphaFoldDB" id="A0A392QHH3"/>
<evidence type="ECO:0000313" key="2">
    <source>
        <dbReference type="EMBL" id="MCI23843.1"/>
    </source>
</evidence>
<organism evidence="2 3">
    <name type="scientific">Trifolium medium</name>
    <dbReference type="NCBI Taxonomy" id="97028"/>
    <lineage>
        <taxon>Eukaryota</taxon>
        <taxon>Viridiplantae</taxon>
        <taxon>Streptophyta</taxon>
        <taxon>Embryophyta</taxon>
        <taxon>Tracheophyta</taxon>
        <taxon>Spermatophyta</taxon>
        <taxon>Magnoliopsida</taxon>
        <taxon>eudicotyledons</taxon>
        <taxon>Gunneridae</taxon>
        <taxon>Pentapetalae</taxon>
        <taxon>rosids</taxon>
        <taxon>fabids</taxon>
        <taxon>Fabales</taxon>
        <taxon>Fabaceae</taxon>
        <taxon>Papilionoideae</taxon>
        <taxon>50 kb inversion clade</taxon>
        <taxon>NPAAA clade</taxon>
        <taxon>Hologalegina</taxon>
        <taxon>IRL clade</taxon>
        <taxon>Trifolieae</taxon>
        <taxon>Trifolium</taxon>
    </lineage>
</organism>